<dbReference type="Gene3D" id="3.30.420.10">
    <property type="entry name" value="Ribonuclease H-like superfamily/Ribonuclease H"/>
    <property type="match status" value="1"/>
</dbReference>
<dbReference type="GO" id="GO:0003676">
    <property type="term" value="F:nucleic acid binding"/>
    <property type="evidence" value="ECO:0007669"/>
    <property type="project" value="InterPro"/>
</dbReference>
<dbReference type="InterPro" id="IPR012816">
    <property type="entry name" value="NADAR"/>
</dbReference>
<evidence type="ECO:0000256" key="3">
    <source>
        <dbReference type="ARBA" id="ARBA00022839"/>
    </source>
</evidence>
<feature type="region of interest" description="Disordered" evidence="4">
    <location>
        <begin position="1"/>
        <end position="28"/>
    </location>
</feature>
<dbReference type="InterPro" id="IPR047201">
    <property type="entry name" value="ERI-1_3'hExo-like"/>
</dbReference>
<feature type="compositionally biased region" description="Basic residues" evidence="4">
    <location>
        <begin position="65"/>
        <end position="77"/>
    </location>
</feature>
<dbReference type="EMBL" id="HBNS01054053">
    <property type="protein sequence ID" value="CAE4655853.1"/>
    <property type="molecule type" value="Transcribed_RNA"/>
</dbReference>
<dbReference type="InterPro" id="IPR013520">
    <property type="entry name" value="Ribonucl_H"/>
</dbReference>
<keyword evidence="3" id="KW-0269">Exonuclease</keyword>
<evidence type="ECO:0000256" key="4">
    <source>
        <dbReference type="SAM" id="MobiDB-lite"/>
    </source>
</evidence>
<dbReference type="InterPro" id="IPR037238">
    <property type="entry name" value="YbiA-like_sf"/>
</dbReference>
<dbReference type="InterPro" id="IPR012337">
    <property type="entry name" value="RNaseH-like_sf"/>
</dbReference>
<protein>
    <recommendedName>
        <fullName evidence="5">Exonuclease domain-containing protein</fullName>
    </recommendedName>
</protein>
<reference evidence="6" key="1">
    <citation type="submission" date="2021-01" db="EMBL/GenBank/DDBJ databases">
        <authorList>
            <person name="Corre E."/>
            <person name="Pelletier E."/>
            <person name="Niang G."/>
            <person name="Scheremetjew M."/>
            <person name="Finn R."/>
            <person name="Kale V."/>
            <person name="Holt S."/>
            <person name="Cochrane G."/>
            <person name="Meng A."/>
            <person name="Brown T."/>
            <person name="Cohen L."/>
        </authorList>
    </citation>
    <scope>NUCLEOTIDE SEQUENCE</scope>
    <source>
        <strain evidence="6">GSO104</strain>
    </source>
</reference>
<dbReference type="CDD" id="cd06133">
    <property type="entry name" value="ERI-1_3'hExo_like"/>
    <property type="match status" value="1"/>
</dbReference>
<dbReference type="AlphaFoldDB" id="A0A7S4STS4"/>
<sequence>MEDIKNQWDKLQANAPKQPKSKPSPEQLSLLQEHKKCIKTFLDSLTEEQRILLKQGTKQEESTAPKHKAIKKKKKKQSKEPTTATLQITPKKHPVSLGWDGSDSKQTFEYVIPFYSHKNRSTVQEEEDESLYNGFDRRMCSNLYLPPPPGNKNEKGLQVPKLLDPKDGKTNLMRWDFLSATSSSPTNPLSSEHYFQAAKCQYEYDAKFIMSHLNSLQAAEYGQSRMYLTSDQKEQLVQLGADPINDFKKIVSYNSRGKKLSNNGKLLSSSEAENVSEASPVWVRGSNRLLPRRDDWEDVKAFVMLHIVRHKFGGSKSVQALLSLPSIPLFVEHTKNDSTWGDGCDGSGSNFLGKAITQVLLELSGKAKPALYSKKKNSNNTNLDNLRRPNNELVDYSHPQITLPSSSSLSNAQKALNTPHNIDYLCILDFEATCNDAKPAPKPQEIIEFPTLLLNTQTGNVEQEFHFYIRPDVHPTLSEFCTDLTGITQDVVNSGVTLKEALYEQQRWFSKSNLVPYTPQLSKLKTAEEKMKNDTNSSKSFLFVTCGDWDLKSCLPRQLSYHNQHVPHAYKRWINVKHAFRDFYKIKPMGMTHMLRLLDMELIGRHHSGIDDCRNIGRICSRMLKDGWRPKQTNDI</sequence>
<gene>
    <name evidence="6" type="ORF">DBRI00130_LOCUS39249</name>
</gene>
<dbReference type="CDD" id="cd15457">
    <property type="entry name" value="NADAR"/>
    <property type="match status" value="1"/>
</dbReference>
<dbReference type="PANTHER" id="PTHR23044:SF61">
    <property type="entry name" value="3'-5' EXORIBONUCLEASE 1-RELATED"/>
    <property type="match status" value="1"/>
</dbReference>
<dbReference type="InterPro" id="IPR036397">
    <property type="entry name" value="RNaseH_sf"/>
</dbReference>
<dbReference type="InterPro" id="IPR051274">
    <property type="entry name" value="3-5_Exoribonuclease"/>
</dbReference>
<organism evidence="6">
    <name type="scientific">Ditylum brightwellii</name>
    <dbReference type="NCBI Taxonomy" id="49249"/>
    <lineage>
        <taxon>Eukaryota</taxon>
        <taxon>Sar</taxon>
        <taxon>Stramenopiles</taxon>
        <taxon>Ochrophyta</taxon>
        <taxon>Bacillariophyta</taxon>
        <taxon>Mediophyceae</taxon>
        <taxon>Lithodesmiophycidae</taxon>
        <taxon>Lithodesmiales</taxon>
        <taxon>Lithodesmiaceae</taxon>
        <taxon>Ditylum</taxon>
    </lineage>
</organism>
<evidence type="ECO:0000256" key="2">
    <source>
        <dbReference type="ARBA" id="ARBA00022801"/>
    </source>
</evidence>
<dbReference type="Gene3D" id="1.10.357.40">
    <property type="entry name" value="YbiA-like"/>
    <property type="match status" value="1"/>
</dbReference>
<keyword evidence="2" id="KW-0378">Hydrolase</keyword>
<dbReference type="Pfam" id="PF00929">
    <property type="entry name" value="RNase_T"/>
    <property type="match status" value="1"/>
</dbReference>
<evidence type="ECO:0000313" key="6">
    <source>
        <dbReference type="EMBL" id="CAE4655853.1"/>
    </source>
</evidence>
<accession>A0A7S4STS4</accession>
<dbReference type="GO" id="GO:0000175">
    <property type="term" value="F:3'-5'-RNA exonuclease activity"/>
    <property type="evidence" value="ECO:0007669"/>
    <property type="project" value="InterPro"/>
</dbReference>
<feature type="domain" description="Exonuclease" evidence="5">
    <location>
        <begin position="424"/>
        <end position="629"/>
    </location>
</feature>
<dbReference type="Pfam" id="PF08719">
    <property type="entry name" value="NADAR"/>
    <property type="match status" value="1"/>
</dbReference>
<dbReference type="SMART" id="SM00479">
    <property type="entry name" value="EXOIII"/>
    <property type="match status" value="1"/>
</dbReference>
<proteinExistence type="predicted"/>
<evidence type="ECO:0000259" key="5">
    <source>
        <dbReference type="SMART" id="SM00479"/>
    </source>
</evidence>
<evidence type="ECO:0000256" key="1">
    <source>
        <dbReference type="ARBA" id="ARBA00022722"/>
    </source>
</evidence>
<feature type="compositionally biased region" description="Basic and acidic residues" evidence="4">
    <location>
        <begin position="54"/>
        <end position="64"/>
    </location>
</feature>
<name>A0A7S4STS4_9STRA</name>
<dbReference type="PANTHER" id="PTHR23044">
    <property type="entry name" value="3'-5' EXONUCLEASE ERI1-RELATED"/>
    <property type="match status" value="1"/>
</dbReference>
<dbReference type="SUPFAM" id="SSF53098">
    <property type="entry name" value="Ribonuclease H-like"/>
    <property type="match status" value="1"/>
</dbReference>
<dbReference type="SUPFAM" id="SSF143990">
    <property type="entry name" value="YbiA-like"/>
    <property type="match status" value="1"/>
</dbReference>
<keyword evidence="1" id="KW-0540">Nuclease</keyword>
<feature type="region of interest" description="Disordered" evidence="4">
    <location>
        <begin position="54"/>
        <end position="85"/>
    </location>
</feature>